<dbReference type="AlphaFoldDB" id="A0A975CM02"/>
<evidence type="ECO:0000313" key="3">
    <source>
        <dbReference type="Proteomes" id="UP000663903"/>
    </source>
</evidence>
<name>A0A975CM02_9BURK</name>
<dbReference type="InterPro" id="IPR036873">
    <property type="entry name" value="Rhodanese-like_dom_sf"/>
</dbReference>
<dbReference type="PANTHER" id="PTHR43629">
    <property type="entry name" value="PEPTIDYL-PROLYL CIS-TRANS ISOMERASE"/>
    <property type="match status" value="1"/>
</dbReference>
<evidence type="ECO:0000259" key="1">
    <source>
        <dbReference type="PROSITE" id="PS50206"/>
    </source>
</evidence>
<proteinExistence type="predicted"/>
<dbReference type="EMBL" id="CP071796">
    <property type="protein sequence ID" value="QTD46649.1"/>
    <property type="molecule type" value="Genomic_DNA"/>
</dbReference>
<dbReference type="InterPro" id="IPR052204">
    <property type="entry name" value="PpiC/parvulin_rotamase"/>
</dbReference>
<feature type="domain" description="Rhodanese" evidence="1">
    <location>
        <begin position="21"/>
        <end position="113"/>
    </location>
</feature>
<dbReference type="PANTHER" id="PTHR43629:SF2">
    <property type="entry name" value="RHODANESE-LIKE_PPIC DOMAIN-CONTAINING PROTEIN 12, CHLOROPLASTIC"/>
    <property type="match status" value="1"/>
</dbReference>
<dbReference type="Gene3D" id="3.40.250.10">
    <property type="entry name" value="Rhodanese-like domain"/>
    <property type="match status" value="1"/>
</dbReference>
<keyword evidence="3" id="KW-1185">Reference proteome</keyword>
<organism evidence="2 3">
    <name type="scientific">Ottowia testudinis</name>
    <dbReference type="NCBI Taxonomy" id="2816950"/>
    <lineage>
        <taxon>Bacteria</taxon>
        <taxon>Pseudomonadati</taxon>
        <taxon>Pseudomonadota</taxon>
        <taxon>Betaproteobacteria</taxon>
        <taxon>Burkholderiales</taxon>
        <taxon>Comamonadaceae</taxon>
        <taxon>Ottowia</taxon>
    </lineage>
</organism>
<dbReference type="SMART" id="SM00450">
    <property type="entry name" value="RHOD"/>
    <property type="match status" value="1"/>
</dbReference>
<dbReference type="InterPro" id="IPR001763">
    <property type="entry name" value="Rhodanese-like_dom"/>
</dbReference>
<dbReference type="RefSeq" id="WP_208010548.1">
    <property type="nucleotide sequence ID" value="NZ_CP071796.1"/>
</dbReference>
<evidence type="ECO:0000313" key="2">
    <source>
        <dbReference type="EMBL" id="QTD46649.1"/>
    </source>
</evidence>
<accession>A0A975CM02</accession>
<sequence length="115" mass="12624">MIEQVTPQQLPAWLQAVHAAGGALPLLLDVREPAEWQAASVRVDGAELLQLPMHGVPPRLHELDPSRPVAVLCHHGGRSMQVAMFLQRHGFDRVANVAGGIDAWSLQLDRSVPRY</sequence>
<dbReference type="SUPFAM" id="SSF52821">
    <property type="entry name" value="Rhodanese/Cell cycle control phosphatase"/>
    <property type="match status" value="1"/>
</dbReference>
<dbReference type="KEGG" id="otd:J1M35_07180"/>
<gene>
    <name evidence="2" type="ORF">J1M35_07180</name>
</gene>
<dbReference type="Proteomes" id="UP000663903">
    <property type="component" value="Chromosome"/>
</dbReference>
<protein>
    <submittedName>
        <fullName evidence="2">Sulfurtransferase</fullName>
    </submittedName>
</protein>
<reference evidence="2" key="1">
    <citation type="submission" date="2021-03" db="EMBL/GenBank/DDBJ databases">
        <title>Ottowia sp. 27C isolated from the cloaca of a Giant Asian pond turtle (Heosemys grandis).</title>
        <authorList>
            <person name="Spergser J."/>
            <person name="Busse H.-J."/>
        </authorList>
    </citation>
    <scope>NUCLEOTIDE SEQUENCE</scope>
    <source>
        <strain evidence="2">27C</strain>
    </source>
</reference>
<dbReference type="Pfam" id="PF00581">
    <property type="entry name" value="Rhodanese"/>
    <property type="match status" value="1"/>
</dbReference>
<dbReference type="PROSITE" id="PS50206">
    <property type="entry name" value="RHODANESE_3"/>
    <property type="match status" value="1"/>
</dbReference>